<evidence type="ECO:0000256" key="5">
    <source>
        <dbReference type="ARBA" id="ARBA00022553"/>
    </source>
</evidence>
<dbReference type="Pfam" id="PF00015">
    <property type="entry name" value="MCPsignal"/>
    <property type="match status" value="1"/>
</dbReference>
<evidence type="ECO:0000256" key="12">
    <source>
        <dbReference type="PROSITE-ProRule" id="PRU00284"/>
    </source>
</evidence>
<keyword evidence="13" id="KW-0175">Coiled coil</keyword>
<reference evidence="17 19" key="2">
    <citation type="submission" date="2016-12" db="EMBL/GenBank/DDBJ databases">
        <title>Clostridium tepidum sp. nov., a close relative of Clostridium sporogenes and Clostridium botulinum Group I.</title>
        <authorList>
            <person name="Dobritsa A.P."/>
            <person name="Kutumbaka K."/>
            <person name="Werner K."/>
            <person name="Samadpour M."/>
        </authorList>
    </citation>
    <scope>NUCLEOTIDE SEQUENCE [LARGE SCALE GENOMIC DNA]</scope>
    <source>
        <strain evidence="17 19">PE</strain>
    </source>
</reference>
<reference evidence="18 20" key="1">
    <citation type="submission" date="2016-12" db="EMBL/GenBank/DDBJ databases">
        <title>Clostridium tepidum sp. nov., a close relative of Clostridium sporogenes and Clostridium botulinum Group I.</title>
        <authorList>
            <person name="Dobritsa A.P."/>
            <person name="Kutumbaka K.K."/>
            <person name="Werner K."/>
            <person name="Wiedmann M."/>
            <person name="Asmus A."/>
            <person name="Samadpour M."/>
        </authorList>
    </citation>
    <scope>NUCLEOTIDE SEQUENCE [LARGE SCALE GENOMIC DNA]</scope>
    <source>
        <strain evidence="18 20">IEH 97212</strain>
    </source>
</reference>
<evidence type="ECO:0000313" key="19">
    <source>
        <dbReference type="Proteomes" id="UP000190206"/>
    </source>
</evidence>
<evidence type="ECO:0000256" key="2">
    <source>
        <dbReference type="ARBA" id="ARBA00004651"/>
    </source>
</evidence>
<comment type="caution">
    <text evidence="18">The sequence shown here is derived from an EMBL/GenBank/DDBJ whole genome shotgun (WGS) entry which is preliminary data.</text>
</comment>
<evidence type="ECO:0000256" key="10">
    <source>
        <dbReference type="ARBA" id="ARBA00023136"/>
    </source>
</evidence>
<evidence type="ECO:0000259" key="16">
    <source>
        <dbReference type="PROSITE" id="PS50885"/>
    </source>
</evidence>
<evidence type="ECO:0000256" key="8">
    <source>
        <dbReference type="ARBA" id="ARBA00022777"/>
    </source>
</evidence>
<evidence type="ECO:0000313" key="18">
    <source>
        <dbReference type="EMBL" id="OOO69919.1"/>
    </source>
</evidence>
<accession>A0A1S9IHX5</accession>
<keyword evidence="7 14" id="KW-0812">Transmembrane</keyword>
<dbReference type="SMART" id="SM00283">
    <property type="entry name" value="MA"/>
    <property type="match status" value="1"/>
</dbReference>
<comment type="catalytic activity">
    <reaction evidence="1">
        <text>ATP + protein L-histidine = ADP + protein N-phospho-L-histidine.</text>
        <dbReference type="EC" id="2.7.13.3"/>
    </reaction>
</comment>
<comment type="subcellular location">
    <subcellularLocation>
        <location evidence="2">Cell membrane</location>
        <topology evidence="2">Multi-pass membrane protein</topology>
    </subcellularLocation>
</comment>
<feature type="domain" description="Methyl-accepting transducer" evidence="15">
    <location>
        <begin position="384"/>
        <end position="641"/>
    </location>
</feature>
<dbReference type="Proteomes" id="UP000190256">
    <property type="component" value="Unassembled WGS sequence"/>
</dbReference>
<dbReference type="PANTHER" id="PTHR45528">
    <property type="entry name" value="SENSOR HISTIDINE KINASE CPXA"/>
    <property type="match status" value="1"/>
</dbReference>
<name>A0A1S9IHX5_9CLOT</name>
<dbReference type="Pfam" id="PF00672">
    <property type="entry name" value="HAMP"/>
    <property type="match status" value="1"/>
</dbReference>
<dbReference type="InterPro" id="IPR050398">
    <property type="entry name" value="HssS/ArlS-like"/>
</dbReference>
<dbReference type="CDD" id="cd12912">
    <property type="entry name" value="PDC2_MCP_like"/>
    <property type="match status" value="1"/>
</dbReference>
<dbReference type="PROSITE" id="PS50885">
    <property type="entry name" value="HAMP"/>
    <property type="match status" value="1"/>
</dbReference>
<proteinExistence type="inferred from homology"/>
<dbReference type="CDD" id="cd12914">
    <property type="entry name" value="PDC1_DGC_like"/>
    <property type="match status" value="1"/>
</dbReference>
<evidence type="ECO:0000259" key="15">
    <source>
        <dbReference type="PROSITE" id="PS50111"/>
    </source>
</evidence>
<dbReference type="EC" id="2.7.13.3" evidence="3"/>
<feature type="coiled-coil region" evidence="13">
    <location>
        <begin position="591"/>
        <end position="618"/>
    </location>
</feature>
<keyword evidence="5" id="KW-0597">Phosphoprotein</keyword>
<dbReference type="AlphaFoldDB" id="A0A1S9IHX5"/>
<dbReference type="RefSeq" id="WP_078024223.1">
    <property type="nucleotide sequence ID" value="NZ_JANKAH010000008.1"/>
</dbReference>
<dbReference type="Gene3D" id="1.10.287.950">
    <property type="entry name" value="Methyl-accepting chemotaxis protein"/>
    <property type="match status" value="1"/>
</dbReference>
<keyword evidence="12" id="KW-0807">Transducer</keyword>
<dbReference type="GO" id="GO:0000155">
    <property type="term" value="F:phosphorelay sensor kinase activity"/>
    <property type="evidence" value="ECO:0007669"/>
    <property type="project" value="TreeGrafter"/>
</dbReference>
<dbReference type="Gene3D" id="3.30.450.20">
    <property type="entry name" value="PAS domain"/>
    <property type="match status" value="2"/>
</dbReference>
<keyword evidence="8" id="KW-0418">Kinase</keyword>
<keyword evidence="10 14" id="KW-0472">Membrane</keyword>
<comment type="similarity">
    <text evidence="11">Belongs to the methyl-accepting chemotaxis (MCP) protein family.</text>
</comment>
<dbReference type="Proteomes" id="UP000190206">
    <property type="component" value="Unassembled WGS sequence"/>
</dbReference>
<keyword evidence="6" id="KW-0808">Transferase</keyword>
<feature type="transmembrane region" description="Helical" evidence="14">
    <location>
        <begin position="286"/>
        <end position="305"/>
    </location>
</feature>
<dbReference type="InterPro" id="IPR029151">
    <property type="entry name" value="Sensor-like_sf"/>
</dbReference>
<evidence type="ECO:0000256" key="14">
    <source>
        <dbReference type="SAM" id="Phobius"/>
    </source>
</evidence>
<dbReference type="STRING" id="1962263.BS637_08025"/>
<dbReference type="SUPFAM" id="SSF103190">
    <property type="entry name" value="Sensory domain-like"/>
    <property type="match status" value="1"/>
</dbReference>
<evidence type="ECO:0000313" key="17">
    <source>
        <dbReference type="EMBL" id="OOO62070.1"/>
    </source>
</evidence>
<evidence type="ECO:0000256" key="13">
    <source>
        <dbReference type="SAM" id="Coils"/>
    </source>
</evidence>
<feature type="transmembrane region" description="Helical" evidence="14">
    <location>
        <begin position="12"/>
        <end position="31"/>
    </location>
</feature>
<sequence length="670" mass="74346">MKSLRTKIITMFTTIIFVLTVVLGFIVINGVTKNLTQDYYSDLKTISIEKANYIKAKIDSEISYMEAMAQQDRIINKDISWENNVYYFEKEAKRAGYVYYAFADKNGNSILFNKKRDTVNIRGREYYKKAIEGKSTISDVIISAVTKKPIIIVASPIIKDGQVQGIFYGAKEATFLSDIVSKIKYGKTGFGIIINDKGTTVGHANKKLVLSQSNTVEIAKKDESFKSLASLIENIISEKKVGNGEYEYKGTKNIVGFSPIEGTNWTIVFGGELSEILAEVHSIRNIIIIVSLIIIAIGALITYFISGKIASPIIAVTKRMNELANLDFTIYGNEDAIKYLNREDEIGSMTRALRKMRDNIAEFIAKTNEASQQIVETAEELTAISNQSATASEEVAKTIEDIAKGAGNQAEDTQTSALSVEEMGILLEQNKEYVKDLNDAAKDIEDRKEEGFCILKELIERTKENNKAASSVYQIIVSNNESAEKIDKASSMIESIADQTNLLALNAAIEAARAGEQGKGFAVVAEEIRKLAEQSTNFTKEIKKIIDELKIKSQNAVDKMDEVKKVNQYQSESVNDTEEKFKRIAHSINITNNVIEKLNQSEKKINENKEKIMSIMQNLSAIAQQNAASTEEASASIQQQAASVEEIANSSQGLAQIAEELDILIKKFKL</sequence>
<dbReference type="InterPro" id="IPR004089">
    <property type="entry name" value="MCPsignal_dom"/>
</dbReference>
<evidence type="ECO:0000313" key="20">
    <source>
        <dbReference type="Proteomes" id="UP000190256"/>
    </source>
</evidence>
<dbReference type="InterPro" id="IPR033479">
    <property type="entry name" value="dCache_1"/>
</dbReference>
<dbReference type="SUPFAM" id="SSF58104">
    <property type="entry name" value="Methyl-accepting chemotaxis protein (MCP) signaling domain"/>
    <property type="match status" value="1"/>
</dbReference>
<dbReference type="OrthoDB" id="9814363at2"/>
<dbReference type="PANTHER" id="PTHR45528:SF10">
    <property type="entry name" value="METHYL-ACCEPTING CHEMOTAXIS PROTEIN"/>
    <property type="match status" value="1"/>
</dbReference>
<protein>
    <recommendedName>
        <fullName evidence="3">histidine kinase</fullName>
        <ecNumber evidence="3">2.7.13.3</ecNumber>
    </recommendedName>
</protein>
<dbReference type="CDD" id="cd06225">
    <property type="entry name" value="HAMP"/>
    <property type="match status" value="1"/>
</dbReference>
<evidence type="ECO:0000256" key="3">
    <source>
        <dbReference type="ARBA" id="ARBA00012438"/>
    </source>
</evidence>
<evidence type="ECO:0000256" key="6">
    <source>
        <dbReference type="ARBA" id="ARBA00022679"/>
    </source>
</evidence>
<gene>
    <name evidence="17" type="ORF">BS637_08025</name>
    <name evidence="18" type="ORF">BS638_00615</name>
</gene>
<keyword evidence="9 14" id="KW-1133">Transmembrane helix</keyword>
<evidence type="ECO:0000256" key="9">
    <source>
        <dbReference type="ARBA" id="ARBA00022989"/>
    </source>
</evidence>
<dbReference type="PROSITE" id="PS50111">
    <property type="entry name" value="CHEMOTAXIS_TRANSDUC_2"/>
    <property type="match status" value="1"/>
</dbReference>
<dbReference type="EMBL" id="MRAE01000001">
    <property type="protein sequence ID" value="OOO69919.1"/>
    <property type="molecule type" value="Genomic_DNA"/>
</dbReference>
<evidence type="ECO:0000256" key="7">
    <source>
        <dbReference type="ARBA" id="ARBA00022692"/>
    </source>
</evidence>
<feature type="domain" description="HAMP" evidence="16">
    <location>
        <begin position="307"/>
        <end position="365"/>
    </location>
</feature>
<organism evidence="18 20">
    <name type="scientific">Clostridium tepidum</name>
    <dbReference type="NCBI Taxonomy" id="1962263"/>
    <lineage>
        <taxon>Bacteria</taxon>
        <taxon>Bacillati</taxon>
        <taxon>Bacillota</taxon>
        <taxon>Clostridia</taxon>
        <taxon>Eubacteriales</taxon>
        <taxon>Clostridiaceae</taxon>
        <taxon>Clostridium</taxon>
    </lineage>
</organism>
<dbReference type="GO" id="GO:0005886">
    <property type="term" value="C:plasma membrane"/>
    <property type="evidence" value="ECO:0007669"/>
    <property type="project" value="UniProtKB-SubCell"/>
</dbReference>
<evidence type="ECO:0000256" key="11">
    <source>
        <dbReference type="ARBA" id="ARBA00029447"/>
    </source>
</evidence>
<keyword evidence="4" id="KW-1003">Cell membrane</keyword>
<dbReference type="SMART" id="SM00304">
    <property type="entry name" value="HAMP"/>
    <property type="match status" value="1"/>
</dbReference>
<keyword evidence="19" id="KW-1185">Reference proteome</keyword>
<evidence type="ECO:0000256" key="4">
    <source>
        <dbReference type="ARBA" id="ARBA00022475"/>
    </source>
</evidence>
<dbReference type="Pfam" id="PF02743">
    <property type="entry name" value="dCache_1"/>
    <property type="match status" value="1"/>
</dbReference>
<dbReference type="EMBL" id="MRAD01000007">
    <property type="protein sequence ID" value="OOO62070.1"/>
    <property type="molecule type" value="Genomic_DNA"/>
</dbReference>
<evidence type="ECO:0000256" key="1">
    <source>
        <dbReference type="ARBA" id="ARBA00000085"/>
    </source>
</evidence>
<dbReference type="InterPro" id="IPR003660">
    <property type="entry name" value="HAMP_dom"/>
</dbReference>